<dbReference type="GO" id="GO:0006508">
    <property type="term" value="P:proteolysis"/>
    <property type="evidence" value="ECO:0007669"/>
    <property type="project" value="UniProtKB-KW"/>
</dbReference>
<dbReference type="InterPro" id="IPR050131">
    <property type="entry name" value="Peptidase_S8_subtilisin-like"/>
</dbReference>
<dbReference type="PRINTS" id="PR00723">
    <property type="entry name" value="SUBTILISIN"/>
</dbReference>
<feature type="domain" description="Peptidase S8/S53" evidence="6">
    <location>
        <begin position="27"/>
        <end position="278"/>
    </location>
</feature>
<dbReference type="Pfam" id="PF18065">
    <property type="entry name" value="PatG_C"/>
    <property type="match status" value="1"/>
</dbReference>
<evidence type="ECO:0000259" key="7">
    <source>
        <dbReference type="Pfam" id="PF18047"/>
    </source>
</evidence>
<evidence type="ECO:0000259" key="8">
    <source>
        <dbReference type="Pfam" id="PF18065"/>
    </source>
</evidence>
<dbReference type="PANTHER" id="PTHR43806:SF11">
    <property type="entry name" value="CEREVISIN-RELATED"/>
    <property type="match status" value="1"/>
</dbReference>
<dbReference type="KEGG" id="amr:AM1_B0395"/>
<feature type="domain" description="PatG C-terminal" evidence="8">
    <location>
        <begin position="536"/>
        <end position="650"/>
    </location>
</feature>
<evidence type="ECO:0000256" key="3">
    <source>
        <dbReference type="ARBA" id="ARBA00022801"/>
    </source>
</evidence>
<evidence type="ECO:0000256" key="2">
    <source>
        <dbReference type="ARBA" id="ARBA00022670"/>
    </source>
</evidence>
<dbReference type="InterPro" id="IPR040636">
    <property type="entry name" value="PatG_C"/>
</dbReference>
<organism evidence="9 10">
    <name type="scientific">Acaryochloris marina (strain MBIC 11017)</name>
    <dbReference type="NCBI Taxonomy" id="329726"/>
    <lineage>
        <taxon>Bacteria</taxon>
        <taxon>Bacillati</taxon>
        <taxon>Cyanobacteriota</taxon>
        <taxon>Cyanophyceae</taxon>
        <taxon>Acaryochloridales</taxon>
        <taxon>Acaryochloridaceae</taxon>
        <taxon>Acaryochloris</taxon>
    </lineage>
</organism>
<reference evidence="9 10" key="1">
    <citation type="journal article" date="2008" name="Proc. Natl. Acad. Sci. U.S.A.">
        <title>Niche adaptation and genome expansion in the chlorophyll d-producing cyanobacterium Acaryochloris marina.</title>
        <authorList>
            <person name="Swingley W.D."/>
            <person name="Chen M."/>
            <person name="Cheung P.C."/>
            <person name="Conrad A.L."/>
            <person name="Dejesa L.C."/>
            <person name="Hao J."/>
            <person name="Honchak B.M."/>
            <person name="Karbach L.E."/>
            <person name="Kurdoglu A."/>
            <person name="Lahiri S."/>
            <person name="Mastrian S.D."/>
            <person name="Miyashita H."/>
            <person name="Page L."/>
            <person name="Ramakrishna P."/>
            <person name="Satoh S."/>
            <person name="Sattley W.M."/>
            <person name="Shimada Y."/>
            <person name="Taylor H.L."/>
            <person name="Tomo T."/>
            <person name="Tsuchiya T."/>
            <person name="Wang Z.T."/>
            <person name="Raymond J."/>
            <person name="Mimuro M."/>
            <person name="Blankenship R.E."/>
            <person name="Touchman J.W."/>
        </authorList>
    </citation>
    <scope>NUCLEOTIDE SEQUENCE [LARGE SCALE GENOMIC DNA]</scope>
    <source>
        <strain evidence="10">MBIC 11017</strain>
        <plasmid evidence="10">Plasmid pREB2</plasmid>
    </source>
</reference>
<dbReference type="Proteomes" id="UP000000268">
    <property type="component" value="Plasmid pREB2"/>
</dbReference>
<dbReference type="NCBIfam" id="TIGR03895">
    <property type="entry name" value="protease_PatA"/>
    <property type="match status" value="1"/>
</dbReference>
<dbReference type="InterPro" id="IPR000209">
    <property type="entry name" value="Peptidase_S8/S53_dom"/>
</dbReference>
<evidence type="ECO:0000313" key="10">
    <source>
        <dbReference type="Proteomes" id="UP000000268"/>
    </source>
</evidence>
<dbReference type="SUPFAM" id="SSF52743">
    <property type="entry name" value="Subtilisin-like"/>
    <property type="match status" value="1"/>
</dbReference>
<dbReference type="EMBL" id="CP000839">
    <property type="protein sequence ID" value="ABW32113.1"/>
    <property type="molecule type" value="Genomic_DNA"/>
</dbReference>
<dbReference type="Gene3D" id="3.40.50.200">
    <property type="entry name" value="Peptidase S8/S53 domain"/>
    <property type="match status" value="1"/>
</dbReference>
<dbReference type="OrthoDB" id="9798386at2"/>
<protein>
    <submittedName>
        <fullName evidence="9">Subtilase family protease</fullName>
    </submittedName>
</protein>
<gene>
    <name evidence="9" type="ordered locus">AM1_B0395</name>
</gene>
<keyword evidence="4 5" id="KW-0720">Serine protease</keyword>
<dbReference type="CDD" id="cd07476">
    <property type="entry name" value="Peptidases_S8_thiazoline_oxidase_subtilisin-like_protease"/>
    <property type="match status" value="1"/>
</dbReference>
<dbReference type="HOGENOM" id="CLU_011630_0_0_3"/>
<keyword evidence="9" id="KW-0614">Plasmid</keyword>
<keyword evidence="10" id="KW-1185">Reference proteome</keyword>
<evidence type="ECO:0000259" key="6">
    <source>
        <dbReference type="Pfam" id="PF00082"/>
    </source>
</evidence>
<feature type="active site" description="Charge relay system" evidence="5">
    <location>
        <position position="241"/>
    </location>
</feature>
<dbReference type="PROSITE" id="PS51892">
    <property type="entry name" value="SUBTILASE"/>
    <property type="match status" value="1"/>
</dbReference>
<dbReference type="RefSeq" id="WP_012167256.1">
    <property type="nucleotide sequence ID" value="NC_009927.1"/>
</dbReference>
<dbReference type="InterPro" id="IPR036852">
    <property type="entry name" value="Peptidase_S8/S53_dom_sf"/>
</dbReference>
<keyword evidence="2 5" id="KW-0645">Protease</keyword>
<dbReference type="InterPro" id="IPR015500">
    <property type="entry name" value="Peptidase_S8_subtilisin-rel"/>
</dbReference>
<dbReference type="Pfam" id="PF00082">
    <property type="entry name" value="Peptidase_S8"/>
    <property type="match status" value="1"/>
</dbReference>
<evidence type="ECO:0000256" key="5">
    <source>
        <dbReference type="PROSITE-ProRule" id="PRU01240"/>
    </source>
</evidence>
<evidence type="ECO:0000313" key="9">
    <source>
        <dbReference type="EMBL" id="ABW32113.1"/>
    </source>
</evidence>
<evidence type="ECO:0000256" key="4">
    <source>
        <dbReference type="ARBA" id="ARBA00022825"/>
    </source>
</evidence>
<dbReference type="MEROPS" id="S08.156"/>
<feature type="domain" description="PatG" evidence="7">
    <location>
        <begin position="400"/>
        <end position="494"/>
    </location>
</feature>
<dbReference type="GO" id="GO:0004252">
    <property type="term" value="F:serine-type endopeptidase activity"/>
    <property type="evidence" value="ECO:0007669"/>
    <property type="project" value="UniProtKB-UniRule"/>
</dbReference>
<dbReference type="InterPro" id="IPR040483">
    <property type="entry name" value="PatG_dom"/>
</dbReference>
<name>A8ZLT6_ACAM1</name>
<dbReference type="Pfam" id="PF18047">
    <property type="entry name" value="PatG_D"/>
    <property type="match status" value="1"/>
</dbReference>
<dbReference type="InterPro" id="IPR023830">
    <property type="entry name" value="Peptidase_S8A_PatG"/>
</dbReference>
<accession>A8ZLT6</accession>
<feature type="active site" description="Charge relay system" evidence="5">
    <location>
        <position position="68"/>
    </location>
</feature>
<dbReference type="InterPro" id="IPR034056">
    <property type="entry name" value="Pep_S8_PatG/PatA-like"/>
</dbReference>
<feature type="active site" description="Charge relay system" evidence="5">
    <location>
        <position position="34"/>
    </location>
</feature>
<dbReference type="PANTHER" id="PTHR43806">
    <property type="entry name" value="PEPTIDASE S8"/>
    <property type="match status" value="1"/>
</dbReference>
<sequence>MTSAINTKPILIAGLSDLWVETIGDPQISIAILDGFVDQSHPSLAEAKLTNLETIALKASQQGSAAQHGTQIASIIFGQHQSLLKGIAPQCRGLVIPIFADGNQQAIDNNKFSETIAPCSQLDLARAILLAANQGAHIINISGGQLTPSGAADPILTNAVRYCMENNILIVAAAGNEGCNCLHVPGALPSVLVVGAMSATGTPLNFSNWGEAYRTQGVLALGENIPGAVLGGGITSSSGTSYATAIVSGIAALLLSLQVKRGQTPNPQAIRTAILQSALPCDDRPALECRRFLAGRLNVKEALSIILQKGETMSENIDVETVQPDSNGAVQAALSSNQSQIPAVQAATYNPPPTEVMPHPAQAQISLLTQVSPSAISPSACSCGEGGKTSSQAPSQAQLVYALGQLGYDFGTEARQDSIQEHMGEGANPHDPRQFLPYLDENPWDAAMVVWTLSLDATPIYAIQPFGAYAEQGYERLRQFLKEQLEEGVERISAPGVIVGQVTLMSGQTVPVILPTLRCMYSWTTSALIKTVCGESPDESAVQGVTNFLERVYYELRNLGIMPQERAINYAATNALNIERIFEAAILEEMDLDSIEVEPSPLCRQDSECWDVKLTFFNPRRVFEQARKVYRFTVDVSDMCPVSVGRVRSWFVR</sequence>
<proteinExistence type="inferred from homology"/>
<comment type="similarity">
    <text evidence="1 5">Belongs to the peptidase S8 family.</text>
</comment>
<keyword evidence="3 5" id="KW-0378">Hydrolase</keyword>
<dbReference type="AlphaFoldDB" id="A8ZLT6"/>
<evidence type="ECO:0000256" key="1">
    <source>
        <dbReference type="ARBA" id="ARBA00011073"/>
    </source>
</evidence>
<geneLocation type="plasmid" evidence="9 10">
    <name>pREB2</name>
</geneLocation>